<organism evidence="2 3">
    <name type="scientific">Gracilibacillus ureilyticus</name>
    <dbReference type="NCBI Taxonomy" id="531814"/>
    <lineage>
        <taxon>Bacteria</taxon>
        <taxon>Bacillati</taxon>
        <taxon>Bacillota</taxon>
        <taxon>Bacilli</taxon>
        <taxon>Bacillales</taxon>
        <taxon>Bacillaceae</taxon>
        <taxon>Gracilibacillus</taxon>
    </lineage>
</organism>
<dbReference type="RefSeq" id="WP_089738285.1">
    <property type="nucleotide sequence ID" value="NZ_FOGL01000001.1"/>
</dbReference>
<keyword evidence="1" id="KW-0472">Membrane</keyword>
<reference evidence="2 3" key="1">
    <citation type="submission" date="2016-10" db="EMBL/GenBank/DDBJ databases">
        <authorList>
            <person name="de Groot N.N."/>
        </authorList>
    </citation>
    <scope>NUCLEOTIDE SEQUENCE [LARGE SCALE GENOMIC DNA]</scope>
    <source>
        <strain evidence="2 3">CGMCC 1.7727</strain>
    </source>
</reference>
<evidence type="ECO:0000313" key="3">
    <source>
        <dbReference type="Proteomes" id="UP000199687"/>
    </source>
</evidence>
<gene>
    <name evidence="2" type="ORF">SAMN04487944_101316</name>
</gene>
<name>A0A1H9LMY6_9BACI</name>
<proteinExistence type="predicted"/>
<dbReference type="OrthoDB" id="2381181at2"/>
<keyword evidence="1" id="KW-0812">Transmembrane</keyword>
<dbReference type="Proteomes" id="UP000199687">
    <property type="component" value="Unassembled WGS sequence"/>
</dbReference>
<dbReference type="AlphaFoldDB" id="A0A1H9LMY6"/>
<sequence>MRRLFSPFIELKKSIVISTIALILLGGVLLYCLHIYNQIMEDKTARYEAVEDYLMEQEPAIEQISRMDRYHGDLLYYVAEAEIQGKAVYIYITEEDGFQHEIYNKDELYSEEEILSEWKNSCTNCELIDSQIGMLNGYPALEITYSFEENLVYDHVILEDKSKYSLTINPSLK</sequence>
<dbReference type="STRING" id="531814.SAMN04487944_101316"/>
<dbReference type="EMBL" id="FOGL01000001">
    <property type="protein sequence ID" value="SER12505.1"/>
    <property type="molecule type" value="Genomic_DNA"/>
</dbReference>
<evidence type="ECO:0000313" key="2">
    <source>
        <dbReference type="EMBL" id="SER12505.1"/>
    </source>
</evidence>
<evidence type="ECO:0000256" key="1">
    <source>
        <dbReference type="SAM" id="Phobius"/>
    </source>
</evidence>
<protein>
    <submittedName>
        <fullName evidence="2">Uncharacterized protein YpmB</fullName>
    </submittedName>
</protein>
<keyword evidence="3" id="KW-1185">Reference proteome</keyword>
<keyword evidence="1" id="KW-1133">Transmembrane helix</keyword>
<feature type="transmembrane region" description="Helical" evidence="1">
    <location>
        <begin position="15"/>
        <end position="36"/>
    </location>
</feature>
<accession>A0A1H9LMY6</accession>